<organism evidence="2 3">
    <name type="scientific">Roseomonas indoligenes</name>
    <dbReference type="NCBI Taxonomy" id="2820811"/>
    <lineage>
        <taxon>Bacteria</taxon>
        <taxon>Pseudomonadati</taxon>
        <taxon>Pseudomonadota</taxon>
        <taxon>Alphaproteobacteria</taxon>
        <taxon>Acetobacterales</taxon>
        <taxon>Roseomonadaceae</taxon>
        <taxon>Roseomonas</taxon>
    </lineage>
</organism>
<feature type="region of interest" description="Disordered" evidence="1">
    <location>
        <begin position="1"/>
        <end position="31"/>
    </location>
</feature>
<feature type="compositionally biased region" description="Basic and acidic residues" evidence="1">
    <location>
        <begin position="1"/>
        <end position="10"/>
    </location>
</feature>
<keyword evidence="3" id="KW-1185">Reference proteome</keyword>
<dbReference type="Proteomes" id="UP000677537">
    <property type="component" value="Unassembled WGS sequence"/>
</dbReference>
<evidence type="ECO:0000256" key="1">
    <source>
        <dbReference type="SAM" id="MobiDB-lite"/>
    </source>
</evidence>
<reference evidence="2" key="1">
    <citation type="submission" date="2021-03" db="EMBL/GenBank/DDBJ databases">
        <authorList>
            <person name="So Y."/>
        </authorList>
    </citation>
    <scope>NUCLEOTIDE SEQUENCE</scope>
    <source>
        <strain evidence="2">SG15</strain>
    </source>
</reference>
<proteinExistence type="predicted"/>
<accession>A0A940S5R3</accession>
<name>A0A940S5R3_9PROT</name>
<evidence type="ECO:0000313" key="3">
    <source>
        <dbReference type="Proteomes" id="UP000677537"/>
    </source>
</evidence>
<protein>
    <submittedName>
        <fullName evidence="2">Uncharacterized protein</fullName>
    </submittedName>
</protein>
<dbReference type="AlphaFoldDB" id="A0A940S5R3"/>
<dbReference type="EMBL" id="JAGIZA010000011">
    <property type="protein sequence ID" value="MBP0494711.1"/>
    <property type="molecule type" value="Genomic_DNA"/>
</dbReference>
<evidence type="ECO:0000313" key="2">
    <source>
        <dbReference type="EMBL" id="MBP0494711.1"/>
    </source>
</evidence>
<dbReference type="RefSeq" id="WP_209375446.1">
    <property type="nucleotide sequence ID" value="NZ_JAGIZA010000011.1"/>
</dbReference>
<gene>
    <name evidence="2" type="ORF">J5Y10_18145</name>
</gene>
<sequence>MKDSNPDRPSHVMLSPEPQIGLGSNGEPQSIKKTTEVANPDLTTRTVGFLQYVELPTMAPEYVELPIAAMIASLIPV</sequence>
<comment type="caution">
    <text evidence="2">The sequence shown here is derived from an EMBL/GenBank/DDBJ whole genome shotgun (WGS) entry which is preliminary data.</text>
</comment>